<organism evidence="2 3">
    <name type="scientific">Saprolegnia diclina (strain VS20)</name>
    <dbReference type="NCBI Taxonomy" id="1156394"/>
    <lineage>
        <taxon>Eukaryota</taxon>
        <taxon>Sar</taxon>
        <taxon>Stramenopiles</taxon>
        <taxon>Oomycota</taxon>
        <taxon>Saprolegniomycetes</taxon>
        <taxon>Saprolegniales</taxon>
        <taxon>Saprolegniaceae</taxon>
        <taxon>Saprolegnia</taxon>
    </lineage>
</organism>
<dbReference type="GeneID" id="19956552"/>
<name>T0R9Z2_SAPDV</name>
<keyword evidence="3" id="KW-1185">Reference proteome</keyword>
<keyword evidence="1" id="KW-1133">Transmembrane helix</keyword>
<reference evidence="2 3" key="1">
    <citation type="submission" date="2012-04" db="EMBL/GenBank/DDBJ databases">
        <title>The Genome Sequence of Saprolegnia declina VS20.</title>
        <authorList>
            <consortium name="The Broad Institute Genome Sequencing Platform"/>
            <person name="Russ C."/>
            <person name="Nusbaum C."/>
            <person name="Tyler B."/>
            <person name="van West P."/>
            <person name="Dieguez-Uribeondo J."/>
            <person name="de Bruijn I."/>
            <person name="Tripathy S."/>
            <person name="Jiang R."/>
            <person name="Young S.K."/>
            <person name="Zeng Q."/>
            <person name="Gargeya S."/>
            <person name="Fitzgerald M."/>
            <person name="Haas B."/>
            <person name="Abouelleil A."/>
            <person name="Alvarado L."/>
            <person name="Arachchi H.M."/>
            <person name="Berlin A."/>
            <person name="Chapman S.B."/>
            <person name="Goldberg J."/>
            <person name="Griggs A."/>
            <person name="Gujja S."/>
            <person name="Hansen M."/>
            <person name="Howarth C."/>
            <person name="Imamovic A."/>
            <person name="Larimer J."/>
            <person name="McCowen C."/>
            <person name="Montmayeur A."/>
            <person name="Murphy C."/>
            <person name="Neiman D."/>
            <person name="Pearson M."/>
            <person name="Priest M."/>
            <person name="Roberts A."/>
            <person name="Saif S."/>
            <person name="Shea T."/>
            <person name="Sisk P."/>
            <person name="Sykes S."/>
            <person name="Wortman J."/>
            <person name="Nusbaum C."/>
            <person name="Birren B."/>
        </authorList>
    </citation>
    <scope>NUCLEOTIDE SEQUENCE [LARGE SCALE GENOMIC DNA]</scope>
    <source>
        <strain evidence="2 3">VS20</strain>
    </source>
</reference>
<dbReference type="RefSeq" id="XP_008620230.1">
    <property type="nucleotide sequence ID" value="XM_008622008.1"/>
</dbReference>
<evidence type="ECO:0000313" key="3">
    <source>
        <dbReference type="Proteomes" id="UP000030762"/>
    </source>
</evidence>
<evidence type="ECO:0000256" key="1">
    <source>
        <dbReference type="SAM" id="Phobius"/>
    </source>
</evidence>
<dbReference type="EMBL" id="JH767234">
    <property type="protein sequence ID" value="EQC26337.1"/>
    <property type="molecule type" value="Genomic_DNA"/>
</dbReference>
<proteinExistence type="predicted"/>
<dbReference type="OMA" id="CIEICKG"/>
<accession>T0R9Z2</accession>
<keyword evidence="1" id="KW-0812">Transmembrane</keyword>
<evidence type="ECO:0000313" key="2">
    <source>
        <dbReference type="EMBL" id="EQC26337.1"/>
    </source>
</evidence>
<feature type="transmembrane region" description="Helical" evidence="1">
    <location>
        <begin position="79"/>
        <end position="98"/>
    </location>
</feature>
<dbReference type="InParanoid" id="T0R9Z2"/>
<dbReference type="VEuPathDB" id="FungiDB:SDRG_15825"/>
<gene>
    <name evidence="2" type="ORF">SDRG_15825</name>
</gene>
<dbReference type="Proteomes" id="UP000030762">
    <property type="component" value="Unassembled WGS sequence"/>
</dbReference>
<keyword evidence="1" id="KW-0472">Membrane</keyword>
<dbReference type="OrthoDB" id="76260at2759"/>
<sequence length="104" mass="11825">MKSLLTRARLPPIAEVVDEADADVASYRRPADYNDIFAKRPVLLRSHSGDSYGMQTMHFISMVFSVICIEICKGVLLRLMALVTLALVLLVGHQWYLVARWENF</sequence>
<dbReference type="AlphaFoldDB" id="T0R9Z2"/>
<protein>
    <submittedName>
        <fullName evidence="2">Uncharacterized protein</fullName>
    </submittedName>
</protein>